<comment type="subcellular location">
    <subcellularLocation>
        <location evidence="2">Cell membrane</location>
        <topology evidence="2">Single-pass type I membrane protein</topology>
    </subcellularLocation>
</comment>
<keyword evidence="5" id="KW-1003">Cell membrane</keyword>
<name>A0A8C5PBF1_9ANUR</name>
<feature type="transmembrane region" description="Helical" evidence="21">
    <location>
        <begin position="409"/>
        <end position="429"/>
    </location>
</feature>
<dbReference type="CDD" id="cd16018">
    <property type="entry name" value="Enpp"/>
    <property type="match status" value="1"/>
</dbReference>
<gene>
    <name evidence="23" type="primary">ENPP4</name>
</gene>
<keyword evidence="7" id="KW-0356">Hemostasis</keyword>
<evidence type="ECO:0000256" key="15">
    <source>
        <dbReference type="ARBA" id="ARBA00023157"/>
    </source>
</evidence>
<dbReference type="EC" id="3.6.1.29" evidence="4"/>
<dbReference type="GO" id="GO:0047710">
    <property type="term" value="F:bis(5'-adenosyl)-triphosphatase activity"/>
    <property type="evidence" value="ECO:0007669"/>
    <property type="project" value="UniProtKB-EC"/>
</dbReference>
<dbReference type="SUPFAM" id="SSF53649">
    <property type="entry name" value="Alkaline phosphatase-like"/>
    <property type="match status" value="1"/>
</dbReference>
<reference evidence="23" key="1">
    <citation type="submission" date="2025-08" db="UniProtKB">
        <authorList>
            <consortium name="Ensembl"/>
        </authorList>
    </citation>
    <scope>IDENTIFICATION</scope>
</reference>
<evidence type="ECO:0000256" key="11">
    <source>
        <dbReference type="ARBA" id="ARBA00022833"/>
    </source>
</evidence>
<keyword evidence="6 21" id="KW-0812">Transmembrane</keyword>
<keyword evidence="9 22" id="KW-0732">Signal</keyword>
<protein>
    <recommendedName>
        <fullName evidence="4">bis(5'-adenosyl)-triphosphatase</fullName>
        <ecNumber evidence="4">3.6.1.29</ecNumber>
    </recommendedName>
    <alternativeName>
        <fullName evidence="19">AP3A hydrolase</fullName>
    </alternativeName>
    <alternativeName>
        <fullName evidence="18">Ectonucleotide pyrophosphatase/phosphodiesterase family member 4</fullName>
    </alternativeName>
</protein>
<evidence type="ECO:0000256" key="12">
    <source>
        <dbReference type="ARBA" id="ARBA00022989"/>
    </source>
</evidence>
<keyword evidence="16" id="KW-0325">Glycoprotein</keyword>
<reference evidence="23" key="2">
    <citation type="submission" date="2025-09" db="UniProtKB">
        <authorList>
            <consortium name="Ensembl"/>
        </authorList>
    </citation>
    <scope>IDENTIFICATION</scope>
</reference>
<dbReference type="Pfam" id="PF01663">
    <property type="entry name" value="Phosphodiest"/>
    <property type="match status" value="1"/>
</dbReference>
<evidence type="ECO:0000256" key="4">
    <source>
        <dbReference type="ARBA" id="ARBA00012377"/>
    </source>
</evidence>
<organism evidence="23 24">
    <name type="scientific">Leptobrachium leishanense</name>
    <name type="common">Leishan spiny toad</name>
    <dbReference type="NCBI Taxonomy" id="445787"/>
    <lineage>
        <taxon>Eukaryota</taxon>
        <taxon>Metazoa</taxon>
        <taxon>Chordata</taxon>
        <taxon>Craniata</taxon>
        <taxon>Vertebrata</taxon>
        <taxon>Euteleostomi</taxon>
        <taxon>Amphibia</taxon>
        <taxon>Batrachia</taxon>
        <taxon>Anura</taxon>
        <taxon>Pelobatoidea</taxon>
        <taxon>Megophryidae</taxon>
        <taxon>Leptobrachium</taxon>
    </lineage>
</organism>
<comment type="catalytic activity">
    <reaction evidence="20">
        <text>P(1),P(3)-bis(5'-adenosyl) triphosphate + H2O = AMP + ADP + 2 H(+)</text>
        <dbReference type="Rhea" id="RHEA:13893"/>
        <dbReference type="ChEBI" id="CHEBI:15377"/>
        <dbReference type="ChEBI" id="CHEBI:15378"/>
        <dbReference type="ChEBI" id="CHEBI:58529"/>
        <dbReference type="ChEBI" id="CHEBI:456215"/>
        <dbReference type="ChEBI" id="CHEBI:456216"/>
        <dbReference type="EC" id="3.6.1.29"/>
    </reaction>
</comment>
<evidence type="ECO:0000256" key="14">
    <source>
        <dbReference type="ARBA" id="ARBA00023136"/>
    </source>
</evidence>
<dbReference type="Gene3D" id="3.40.720.10">
    <property type="entry name" value="Alkaline Phosphatase, subunit A"/>
    <property type="match status" value="1"/>
</dbReference>
<evidence type="ECO:0000256" key="21">
    <source>
        <dbReference type="SAM" id="Phobius"/>
    </source>
</evidence>
<evidence type="ECO:0000313" key="23">
    <source>
        <dbReference type="Ensembl" id="ENSLLEP00000010722.1"/>
    </source>
</evidence>
<dbReference type="AlphaFoldDB" id="A0A8C5PBF1"/>
<dbReference type="FunFam" id="3.30.1360.180:FF:000004">
    <property type="entry name" value="Ectonucleotide pyrophosphatase/phosphodiesterase family member 4"/>
    <property type="match status" value="1"/>
</dbReference>
<dbReference type="GO" id="GO:0046872">
    <property type="term" value="F:metal ion binding"/>
    <property type="evidence" value="ECO:0007669"/>
    <property type="project" value="UniProtKB-KW"/>
</dbReference>
<evidence type="ECO:0000256" key="2">
    <source>
        <dbReference type="ARBA" id="ARBA00004251"/>
    </source>
</evidence>
<evidence type="ECO:0000256" key="1">
    <source>
        <dbReference type="ARBA" id="ARBA00001947"/>
    </source>
</evidence>
<evidence type="ECO:0000256" key="16">
    <source>
        <dbReference type="ARBA" id="ARBA00023180"/>
    </source>
</evidence>
<evidence type="ECO:0000256" key="7">
    <source>
        <dbReference type="ARBA" id="ARBA00022696"/>
    </source>
</evidence>
<keyword evidence="8" id="KW-0479">Metal-binding</keyword>
<keyword evidence="24" id="KW-1185">Reference proteome</keyword>
<dbReference type="GeneTree" id="ENSGT00940000158831"/>
<keyword evidence="13" id="KW-0094">Blood coagulation</keyword>
<evidence type="ECO:0000256" key="18">
    <source>
        <dbReference type="ARBA" id="ARBA00031114"/>
    </source>
</evidence>
<proteinExistence type="inferred from homology"/>
<evidence type="ECO:0000256" key="22">
    <source>
        <dbReference type="SAM" id="SignalP"/>
    </source>
</evidence>
<feature type="chain" id="PRO_5034812704" description="bis(5'-adenosyl)-triphosphatase" evidence="22">
    <location>
        <begin position="20"/>
        <end position="507"/>
    </location>
</feature>
<evidence type="ECO:0000256" key="10">
    <source>
        <dbReference type="ARBA" id="ARBA00022801"/>
    </source>
</evidence>
<dbReference type="OrthoDB" id="415411at2759"/>
<dbReference type="PANTHER" id="PTHR10151">
    <property type="entry name" value="ECTONUCLEOTIDE PYROPHOSPHATASE/PHOSPHODIESTERASE"/>
    <property type="match status" value="1"/>
</dbReference>
<comment type="cofactor">
    <cofactor evidence="1">
        <name>Zn(2+)</name>
        <dbReference type="ChEBI" id="CHEBI:29105"/>
    </cofactor>
</comment>
<dbReference type="Gene3D" id="3.30.1360.180">
    <property type="match status" value="1"/>
</dbReference>
<evidence type="ECO:0000256" key="5">
    <source>
        <dbReference type="ARBA" id="ARBA00022475"/>
    </source>
</evidence>
<accession>A0A8C5PBF1</accession>
<evidence type="ECO:0000256" key="20">
    <source>
        <dbReference type="ARBA" id="ARBA00047780"/>
    </source>
</evidence>
<evidence type="ECO:0000256" key="13">
    <source>
        <dbReference type="ARBA" id="ARBA00023084"/>
    </source>
</evidence>
<comment type="similarity">
    <text evidence="3">Belongs to the nucleotide pyrophosphatase/phosphodiesterase family.</text>
</comment>
<dbReference type="PANTHER" id="PTHR10151:SF79">
    <property type="entry name" value="BIS(5'-ADENOSYL)-TRIPHOSPHATASE ENPP4"/>
    <property type="match status" value="1"/>
</dbReference>
<keyword evidence="10" id="KW-0378">Hydrolase</keyword>
<dbReference type="InterPro" id="IPR002591">
    <property type="entry name" value="Phosphodiest/P_Trfase"/>
</dbReference>
<evidence type="ECO:0000313" key="24">
    <source>
        <dbReference type="Proteomes" id="UP000694569"/>
    </source>
</evidence>
<keyword evidence="12 21" id="KW-1133">Transmembrane helix</keyword>
<evidence type="ECO:0000256" key="3">
    <source>
        <dbReference type="ARBA" id="ARBA00010594"/>
    </source>
</evidence>
<dbReference type="Ensembl" id="ENSLLET00000011138.1">
    <property type="protein sequence ID" value="ENSLLEP00000010722.1"/>
    <property type="gene ID" value="ENSLLEG00000006839.1"/>
</dbReference>
<evidence type="ECO:0000256" key="9">
    <source>
        <dbReference type="ARBA" id="ARBA00022729"/>
    </source>
</evidence>
<feature type="signal peptide" evidence="22">
    <location>
        <begin position="1"/>
        <end position="19"/>
    </location>
</feature>
<sequence length="507" mass="57437">MSRVIFIVSFLHGLMFCTGDQPKGNATTRLLLVSFDGFRADYLTRFDLPNLQEFLKGGVLVDEVKNVFVTKTVPSHYSMVTGLYEESHGIVANNMYDAATKKTFNNANYKESFWWEEATPIWVTYQAQGHKSGAAMWPGTDVVIHGSSPTYYLDYNRNVTFAERIGNITTWFTKPDDPATFATLYWEEPDSSGHLYGPDDTANMTQVLKAVDENIGSLMAKLKEAKVWDTLNVIITSDHGMAQCSKERVIQLDRCISREKYTLVDVSTIAAVLPVGDVQEVYDQLKNCSPNMQVYLKQDIPDHYHYKHNSRIQPILLVADEGWFIVQNGSLPTLGNHGYDNRLPSMHPFLAARGPAFQKDYKIPSINSVDIYPMMCHILGIKELPNNGTLSNSKCLLADKWCLHLPETIGIVLGSLLVLTTLTCIIVFLRKKLPSPRQFSRLEFQDDDDPLIGYYRCNDCRKEQTLCVLCQKCRVSPGRGTDYMKMIRRPCVTPSGVFVWLFSWSKP</sequence>
<dbReference type="Proteomes" id="UP000694569">
    <property type="component" value="Unplaced"/>
</dbReference>
<dbReference type="InterPro" id="IPR017850">
    <property type="entry name" value="Alkaline_phosphatase_core_sf"/>
</dbReference>
<comment type="function">
    <text evidence="17">Hydrolyzes extracellular Ap3A into AMP and ADP, and Ap4A into AMP and ATP. Ap3A and Ap4A are diadenosine polyphosphates thought to induce proliferation of vascular smooth muscle cells. Acts as a procoagulant, mediating platelet aggregation at the site of nascent thrombus via release of ADP from Ap3A and activation of ADP receptors.</text>
</comment>
<dbReference type="GO" id="GO:0007596">
    <property type="term" value="P:blood coagulation"/>
    <property type="evidence" value="ECO:0007669"/>
    <property type="project" value="UniProtKB-KW"/>
</dbReference>
<dbReference type="GO" id="GO:0005886">
    <property type="term" value="C:plasma membrane"/>
    <property type="evidence" value="ECO:0007669"/>
    <property type="project" value="UniProtKB-SubCell"/>
</dbReference>
<evidence type="ECO:0000256" key="6">
    <source>
        <dbReference type="ARBA" id="ARBA00022692"/>
    </source>
</evidence>
<evidence type="ECO:0000256" key="8">
    <source>
        <dbReference type="ARBA" id="ARBA00022723"/>
    </source>
</evidence>
<evidence type="ECO:0000256" key="17">
    <source>
        <dbReference type="ARBA" id="ARBA00025036"/>
    </source>
</evidence>
<keyword evidence="14 21" id="KW-0472">Membrane</keyword>
<evidence type="ECO:0000256" key="19">
    <source>
        <dbReference type="ARBA" id="ARBA00031824"/>
    </source>
</evidence>
<keyword evidence="11" id="KW-0862">Zinc</keyword>
<keyword evidence="15" id="KW-1015">Disulfide bond</keyword>